<proteinExistence type="inferred from homology"/>
<evidence type="ECO:0000313" key="10">
    <source>
        <dbReference type="EMBL" id="EJW98078.1"/>
    </source>
</evidence>
<keyword evidence="6" id="KW-0029">Amino-acid transport</keyword>
<protein>
    <submittedName>
        <fullName evidence="10">Amino acid ABC transporter, permease protein</fullName>
    </submittedName>
</protein>
<name>J9FUA0_9ZZZZ</name>
<dbReference type="SUPFAM" id="SSF161098">
    <property type="entry name" value="MetI-like"/>
    <property type="match status" value="1"/>
</dbReference>
<evidence type="ECO:0000256" key="6">
    <source>
        <dbReference type="ARBA" id="ARBA00022970"/>
    </source>
</evidence>
<feature type="non-terminal residue" evidence="10">
    <location>
        <position position="252"/>
    </location>
</feature>
<keyword evidence="4" id="KW-1003">Cell membrane</keyword>
<evidence type="ECO:0000256" key="3">
    <source>
        <dbReference type="ARBA" id="ARBA00022448"/>
    </source>
</evidence>
<accession>J9FUA0</accession>
<dbReference type="PANTHER" id="PTHR30614:SF37">
    <property type="entry name" value="AMINO-ACID ABC TRANSPORTER PERMEASE PROTEIN YHDX-RELATED"/>
    <property type="match status" value="1"/>
</dbReference>
<feature type="transmembrane region" description="Helical" evidence="9">
    <location>
        <begin position="28"/>
        <end position="46"/>
    </location>
</feature>
<evidence type="ECO:0000256" key="8">
    <source>
        <dbReference type="ARBA" id="ARBA00023136"/>
    </source>
</evidence>
<keyword evidence="3" id="KW-0813">Transport</keyword>
<dbReference type="GO" id="GO:0006865">
    <property type="term" value="P:amino acid transport"/>
    <property type="evidence" value="ECO:0007669"/>
    <property type="project" value="UniProtKB-KW"/>
</dbReference>
<feature type="transmembrane region" description="Helical" evidence="9">
    <location>
        <begin position="178"/>
        <end position="201"/>
    </location>
</feature>
<dbReference type="Gene3D" id="1.10.3720.10">
    <property type="entry name" value="MetI-like"/>
    <property type="match status" value="1"/>
</dbReference>
<evidence type="ECO:0000256" key="5">
    <source>
        <dbReference type="ARBA" id="ARBA00022692"/>
    </source>
</evidence>
<comment type="similarity">
    <text evidence="2">Belongs to the binding-protein-dependent transport system permease family. HisMQ subfamily.</text>
</comment>
<feature type="transmembrane region" description="Helical" evidence="9">
    <location>
        <begin position="88"/>
        <end position="117"/>
    </location>
</feature>
<dbReference type="GO" id="GO:0022857">
    <property type="term" value="F:transmembrane transporter activity"/>
    <property type="evidence" value="ECO:0007669"/>
    <property type="project" value="InterPro"/>
</dbReference>
<feature type="transmembrane region" description="Helical" evidence="9">
    <location>
        <begin position="138"/>
        <end position="158"/>
    </location>
</feature>
<keyword evidence="5 9" id="KW-0812">Transmembrane</keyword>
<keyword evidence="8 9" id="KW-0472">Membrane</keyword>
<dbReference type="EMBL" id="AMCI01004440">
    <property type="protein sequence ID" value="EJW98078.1"/>
    <property type="molecule type" value="Genomic_DNA"/>
</dbReference>
<sequence>MFTSPFFGGTGDQAWQVRERAKKRRERTIQALLLLFLVGVIASAVMNVSANLEARNIHNGFAFLFEPAGFDIGETLVPFSSSDQLIRAFLIGILNTIKVSLIAIVGATVLGVIVGMMRLSRHPMLRILGMAHVEAYRNVPLLVLLLMLYLVVTELLPGGKDALHLGNWVYLSKAGLQFVYPVMGLTALMIAVAIGFLGAVITRYFVAKKTTGLIANCWAVVVFGFLGIISWCGCGVVGGWEHPIATRFALRG</sequence>
<dbReference type="NCBIfam" id="TIGR01726">
    <property type="entry name" value="HEQRo_perm_3TM"/>
    <property type="match status" value="1"/>
</dbReference>
<evidence type="ECO:0000256" key="7">
    <source>
        <dbReference type="ARBA" id="ARBA00022989"/>
    </source>
</evidence>
<dbReference type="InterPro" id="IPR043429">
    <property type="entry name" value="ArtM/GltK/GlnP/TcyL/YhdX-like"/>
</dbReference>
<organism evidence="10">
    <name type="scientific">gut metagenome</name>
    <dbReference type="NCBI Taxonomy" id="749906"/>
    <lineage>
        <taxon>unclassified sequences</taxon>
        <taxon>metagenomes</taxon>
        <taxon>organismal metagenomes</taxon>
    </lineage>
</organism>
<dbReference type="PANTHER" id="PTHR30614">
    <property type="entry name" value="MEMBRANE COMPONENT OF AMINO ACID ABC TRANSPORTER"/>
    <property type="match status" value="1"/>
</dbReference>
<evidence type="ECO:0000256" key="4">
    <source>
        <dbReference type="ARBA" id="ARBA00022475"/>
    </source>
</evidence>
<evidence type="ECO:0000256" key="1">
    <source>
        <dbReference type="ARBA" id="ARBA00004651"/>
    </source>
</evidence>
<dbReference type="GO" id="GO:0043190">
    <property type="term" value="C:ATP-binding cassette (ABC) transporter complex"/>
    <property type="evidence" value="ECO:0007669"/>
    <property type="project" value="InterPro"/>
</dbReference>
<dbReference type="InterPro" id="IPR035906">
    <property type="entry name" value="MetI-like_sf"/>
</dbReference>
<gene>
    <name evidence="10" type="ORF">EVA_13815</name>
</gene>
<keyword evidence="7 9" id="KW-1133">Transmembrane helix</keyword>
<comment type="subcellular location">
    <subcellularLocation>
        <location evidence="1">Cell membrane</location>
        <topology evidence="1">Multi-pass membrane protein</topology>
    </subcellularLocation>
</comment>
<reference evidence="10" key="1">
    <citation type="journal article" date="2012" name="PLoS ONE">
        <title>Gene sets for utilization of primary and secondary nutrition supplies in the distal gut of endangered iberian lynx.</title>
        <authorList>
            <person name="Alcaide M."/>
            <person name="Messina E."/>
            <person name="Richter M."/>
            <person name="Bargiela R."/>
            <person name="Peplies J."/>
            <person name="Huws S.A."/>
            <person name="Newbold C.J."/>
            <person name="Golyshin P.N."/>
            <person name="Simon M.A."/>
            <person name="Lopez G."/>
            <person name="Yakimov M.M."/>
            <person name="Ferrer M."/>
        </authorList>
    </citation>
    <scope>NUCLEOTIDE SEQUENCE</scope>
</reference>
<evidence type="ECO:0000256" key="2">
    <source>
        <dbReference type="ARBA" id="ARBA00010072"/>
    </source>
</evidence>
<dbReference type="AlphaFoldDB" id="J9FUA0"/>
<feature type="transmembrane region" description="Helical" evidence="9">
    <location>
        <begin position="213"/>
        <end position="240"/>
    </location>
</feature>
<comment type="caution">
    <text evidence="10">The sequence shown here is derived from an EMBL/GenBank/DDBJ whole genome shotgun (WGS) entry which is preliminary data.</text>
</comment>
<evidence type="ECO:0000256" key="9">
    <source>
        <dbReference type="SAM" id="Phobius"/>
    </source>
</evidence>
<dbReference type="InterPro" id="IPR010065">
    <property type="entry name" value="AA_ABC_transptr_permease_3TM"/>
</dbReference>